<dbReference type="AlphaFoldDB" id="A0A380RUG0"/>
<organism evidence="7 8">
    <name type="scientific">Fibrobacter succinogenes</name>
    <name type="common">Bacteroides succinogenes</name>
    <dbReference type="NCBI Taxonomy" id="833"/>
    <lineage>
        <taxon>Bacteria</taxon>
        <taxon>Pseudomonadati</taxon>
        <taxon>Fibrobacterota</taxon>
        <taxon>Fibrobacteria</taxon>
        <taxon>Fibrobacterales</taxon>
        <taxon>Fibrobacteraceae</taxon>
        <taxon>Fibrobacter</taxon>
    </lineage>
</organism>
<gene>
    <name evidence="7" type="ORF">SAMN05661053_0269</name>
</gene>
<dbReference type="GO" id="GO:0005886">
    <property type="term" value="C:plasma membrane"/>
    <property type="evidence" value="ECO:0007669"/>
    <property type="project" value="UniProtKB-SubCell"/>
</dbReference>
<feature type="transmembrane region" description="Helical" evidence="6">
    <location>
        <begin position="190"/>
        <end position="209"/>
    </location>
</feature>
<feature type="transmembrane region" description="Helical" evidence="6">
    <location>
        <begin position="407"/>
        <end position="427"/>
    </location>
</feature>
<evidence type="ECO:0000256" key="1">
    <source>
        <dbReference type="ARBA" id="ARBA00004651"/>
    </source>
</evidence>
<accession>A0A380RUG0</accession>
<name>A0A380RUG0_FIBSU</name>
<dbReference type="EMBL" id="UHJL01000001">
    <property type="protein sequence ID" value="SUQ19044.1"/>
    <property type="molecule type" value="Genomic_DNA"/>
</dbReference>
<feature type="transmembrane region" description="Helical" evidence="6">
    <location>
        <begin position="164"/>
        <end position="184"/>
    </location>
</feature>
<keyword evidence="5 6" id="KW-0472">Membrane</keyword>
<sequence>MSSREKKTNPQPVNFWKAFMGSGMVTFLNALRVFVVNKLLAVFLPPSAFACVGQFMNFMTMGQATSSLALQNGWVSLSAQNKNDLEQLKGVWRGGFRLTTFASIFTFAVALVLCFTVPLESFFPGIHPRLVQAAIIFALPGVFATNIITITASVMNGLGHYRRWALINMVSSLWQMLWVAFFLYSGRLSVLSIVATQSVVAGIFAAQIASRAGFSLREIRKSALDIRAPWLSYALMGIVPMLLSPVVLTFMRQTVGDNLGWDAAGIWQGIWKISDFLTAFFSAILGVIILPRVSAKMTKSEFWGMFRPIFLKTMLLALVAVLILYFGRSLLVAVMLSSSYAGAADYLPVQLLGDFFRVGGWALGLVLIVRRETKKFLTLEICSELVLALSTYAFVKLYEFNGPMMAYALENFLTLVASFVLVCRLKWGEK</sequence>
<keyword evidence="4 6" id="KW-1133">Transmembrane helix</keyword>
<feature type="transmembrane region" description="Helical" evidence="6">
    <location>
        <begin position="376"/>
        <end position="395"/>
    </location>
</feature>
<protein>
    <submittedName>
        <fullName evidence="7">Polysaccharide transporter, PST family</fullName>
    </submittedName>
</protein>
<feature type="transmembrane region" description="Helical" evidence="6">
    <location>
        <begin position="230"/>
        <end position="250"/>
    </location>
</feature>
<evidence type="ECO:0000256" key="4">
    <source>
        <dbReference type="ARBA" id="ARBA00022989"/>
    </source>
</evidence>
<evidence type="ECO:0000256" key="6">
    <source>
        <dbReference type="SAM" id="Phobius"/>
    </source>
</evidence>
<evidence type="ECO:0000256" key="5">
    <source>
        <dbReference type="ARBA" id="ARBA00023136"/>
    </source>
</evidence>
<dbReference type="InterPro" id="IPR044550">
    <property type="entry name" value="WzxE"/>
</dbReference>
<dbReference type="PANTHER" id="PTHR30250">
    <property type="entry name" value="PST FAMILY PREDICTED COLANIC ACID TRANSPORTER"/>
    <property type="match status" value="1"/>
</dbReference>
<dbReference type="PANTHER" id="PTHR30250:SF11">
    <property type="entry name" value="O-ANTIGEN TRANSPORTER-RELATED"/>
    <property type="match status" value="1"/>
</dbReference>
<evidence type="ECO:0000256" key="2">
    <source>
        <dbReference type="ARBA" id="ARBA00022475"/>
    </source>
</evidence>
<reference evidence="7 8" key="1">
    <citation type="submission" date="2017-08" db="EMBL/GenBank/DDBJ databases">
        <authorList>
            <person name="de Groot N.N."/>
        </authorList>
    </citation>
    <scope>NUCLEOTIDE SEQUENCE [LARGE SCALE GENOMIC DNA]</scope>
    <source>
        <strain evidence="7 8">HM2</strain>
    </source>
</reference>
<dbReference type="InterPro" id="IPR050833">
    <property type="entry name" value="Poly_Biosynth_Transport"/>
</dbReference>
<feature type="transmembrane region" description="Helical" evidence="6">
    <location>
        <begin position="270"/>
        <end position="289"/>
    </location>
</feature>
<feature type="transmembrane region" description="Helical" evidence="6">
    <location>
        <begin position="309"/>
        <end position="327"/>
    </location>
</feature>
<feature type="transmembrane region" description="Helical" evidence="6">
    <location>
        <begin position="15"/>
        <end position="35"/>
    </location>
</feature>
<feature type="transmembrane region" description="Helical" evidence="6">
    <location>
        <begin position="130"/>
        <end position="152"/>
    </location>
</feature>
<dbReference type="RefSeq" id="WP_109571811.1">
    <property type="nucleotide sequence ID" value="NZ_UHJL01000001.1"/>
</dbReference>
<dbReference type="Proteomes" id="UP000255423">
    <property type="component" value="Unassembled WGS sequence"/>
</dbReference>
<proteinExistence type="predicted"/>
<dbReference type="CDD" id="cd13125">
    <property type="entry name" value="MATE_like_10"/>
    <property type="match status" value="1"/>
</dbReference>
<comment type="subcellular location">
    <subcellularLocation>
        <location evidence="1">Cell membrane</location>
        <topology evidence="1">Multi-pass membrane protein</topology>
    </subcellularLocation>
</comment>
<keyword evidence="2" id="KW-1003">Cell membrane</keyword>
<evidence type="ECO:0000313" key="7">
    <source>
        <dbReference type="EMBL" id="SUQ19044.1"/>
    </source>
</evidence>
<keyword evidence="3 6" id="KW-0812">Transmembrane</keyword>
<feature type="transmembrane region" description="Helical" evidence="6">
    <location>
        <begin position="347"/>
        <end position="369"/>
    </location>
</feature>
<feature type="transmembrane region" description="Helical" evidence="6">
    <location>
        <begin position="98"/>
        <end position="118"/>
    </location>
</feature>
<dbReference type="GO" id="GO:0009246">
    <property type="term" value="P:enterobacterial common antigen biosynthetic process"/>
    <property type="evidence" value="ECO:0007669"/>
    <property type="project" value="InterPro"/>
</dbReference>
<evidence type="ECO:0000256" key="3">
    <source>
        <dbReference type="ARBA" id="ARBA00022692"/>
    </source>
</evidence>
<evidence type="ECO:0000313" key="8">
    <source>
        <dbReference type="Proteomes" id="UP000255423"/>
    </source>
</evidence>